<dbReference type="Pfam" id="PF16094">
    <property type="entry name" value="PAC1"/>
    <property type="match status" value="1"/>
</dbReference>
<dbReference type="GO" id="GO:0005783">
    <property type="term" value="C:endoplasmic reticulum"/>
    <property type="evidence" value="ECO:0007669"/>
    <property type="project" value="InterPro"/>
</dbReference>
<accession>A0A9U8ELP7</accession>
<comment type="similarity">
    <text evidence="1">Belongs to the PSMG1 family.</text>
</comment>
<dbReference type="PANTHER" id="PTHR15069">
    <property type="entry name" value="PROTEASOME ASSEMBLY CHAPERONE 1"/>
    <property type="match status" value="1"/>
</dbReference>
<dbReference type="GO" id="GO:0070628">
    <property type="term" value="F:proteasome binding"/>
    <property type="evidence" value="ECO:0007669"/>
    <property type="project" value="TreeGrafter"/>
</dbReference>
<keyword evidence="3" id="KW-0143">Chaperone</keyword>
<dbReference type="InterPro" id="IPR016565">
    <property type="entry name" value="Proteasome_assmbl_chp_1"/>
</dbReference>
<gene>
    <name evidence="5" type="primary">LOC106077753</name>
</gene>
<proteinExistence type="inferred from homology"/>
<evidence type="ECO:0000313" key="4">
    <source>
        <dbReference type="Proteomes" id="UP001165740"/>
    </source>
</evidence>
<dbReference type="KEGG" id="bgt:106077753"/>
<dbReference type="RefSeq" id="XP_013093928.2">
    <property type="nucleotide sequence ID" value="XM_013238474.2"/>
</dbReference>
<reference evidence="5" key="1">
    <citation type="submission" date="2025-08" db="UniProtKB">
        <authorList>
            <consortium name="RefSeq"/>
        </authorList>
    </citation>
    <scope>IDENTIFICATION</scope>
</reference>
<keyword evidence="4" id="KW-1185">Reference proteome</keyword>
<dbReference type="PANTHER" id="PTHR15069:SF1">
    <property type="entry name" value="PROTEASOME ASSEMBLY CHAPERONE 1"/>
    <property type="match status" value="1"/>
</dbReference>
<dbReference type="Proteomes" id="UP001165740">
    <property type="component" value="Chromosome 6"/>
</dbReference>
<dbReference type="GO" id="GO:0080129">
    <property type="term" value="P:proteasome core complex assembly"/>
    <property type="evidence" value="ECO:0007669"/>
    <property type="project" value="TreeGrafter"/>
</dbReference>
<dbReference type="AlphaFoldDB" id="A0A9U8ELP7"/>
<evidence type="ECO:0000256" key="3">
    <source>
        <dbReference type="ARBA" id="ARBA00023186"/>
    </source>
</evidence>
<dbReference type="OrthoDB" id="17536at2759"/>
<name>A0A9U8ELP7_BIOGL</name>
<sequence length="274" mass="30863">MATYFGEVLPVSSRAVDLDDDEDENDDELPQTLPSPVLQWSVHVQEELNHSKDKKLSCSKFLLAYGIEANAFADIYLIKQSSFEQIGSIFTSSEAVDEAAGAKDSRRNKTCSIFRDSNDSSALLCMCKRDVLPEESYTWTKLILDNIDLSHAVITVLTSCSTGNYSSEIPQSQLQTPFLRCLKTTEYTAPAVCPALEQPNMLTGFPAMLMTFFQVQKYKAIIFVCYKENRFIEVANVKSFLKAALPFTIRTNQNTETMLVDLTEKHAIHDMIYM</sequence>
<protein>
    <recommendedName>
        <fullName evidence="2">Proteasome assembly chaperone 1</fullName>
    </recommendedName>
</protein>
<evidence type="ECO:0000256" key="1">
    <source>
        <dbReference type="ARBA" id="ARBA00005261"/>
    </source>
</evidence>
<dbReference type="GeneID" id="106077753"/>
<organism evidence="4 5">
    <name type="scientific">Biomphalaria glabrata</name>
    <name type="common">Bloodfluke planorb</name>
    <name type="synonym">Freshwater snail</name>
    <dbReference type="NCBI Taxonomy" id="6526"/>
    <lineage>
        <taxon>Eukaryota</taxon>
        <taxon>Metazoa</taxon>
        <taxon>Spiralia</taxon>
        <taxon>Lophotrochozoa</taxon>
        <taxon>Mollusca</taxon>
        <taxon>Gastropoda</taxon>
        <taxon>Heterobranchia</taxon>
        <taxon>Euthyneura</taxon>
        <taxon>Panpulmonata</taxon>
        <taxon>Hygrophila</taxon>
        <taxon>Lymnaeoidea</taxon>
        <taxon>Planorbidae</taxon>
        <taxon>Biomphalaria</taxon>
    </lineage>
</organism>
<evidence type="ECO:0000256" key="2">
    <source>
        <dbReference type="ARBA" id="ARBA00019180"/>
    </source>
</evidence>
<dbReference type="OMA" id="SVLICQV"/>
<evidence type="ECO:0000313" key="5">
    <source>
        <dbReference type="RefSeq" id="XP_013093928.2"/>
    </source>
</evidence>